<organism evidence="2 3">
    <name type="scientific">Oculimacula yallundae</name>
    <dbReference type="NCBI Taxonomy" id="86028"/>
    <lineage>
        <taxon>Eukaryota</taxon>
        <taxon>Fungi</taxon>
        <taxon>Dikarya</taxon>
        <taxon>Ascomycota</taxon>
        <taxon>Pezizomycotina</taxon>
        <taxon>Leotiomycetes</taxon>
        <taxon>Helotiales</taxon>
        <taxon>Ploettnerulaceae</taxon>
        <taxon>Oculimacula</taxon>
    </lineage>
</organism>
<feature type="region of interest" description="Disordered" evidence="1">
    <location>
        <begin position="1"/>
        <end position="66"/>
    </location>
</feature>
<feature type="compositionally biased region" description="Acidic residues" evidence="1">
    <location>
        <begin position="298"/>
        <end position="327"/>
    </location>
</feature>
<accession>A0ABR4BWB1</accession>
<dbReference type="EMBL" id="JAZHXI010000018">
    <property type="protein sequence ID" value="KAL2061929.1"/>
    <property type="molecule type" value="Genomic_DNA"/>
</dbReference>
<evidence type="ECO:0000313" key="3">
    <source>
        <dbReference type="Proteomes" id="UP001595075"/>
    </source>
</evidence>
<dbReference type="PANTHER" id="PTHR28244:SF1">
    <property type="entry name" value="RNA POLYMERASE I-SPECIFIC TRANSCRIPTION INITIATION FACTOR RRN11"/>
    <property type="match status" value="1"/>
</dbReference>
<protein>
    <submittedName>
        <fullName evidence="2">Uncharacterized protein</fullName>
    </submittedName>
</protein>
<keyword evidence="3" id="KW-1185">Reference proteome</keyword>
<dbReference type="InterPro" id="IPR007224">
    <property type="entry name" value="TIF_Rrn11"/>
</dbReference>
<feature type="compositionally biased region" description="Basic and acidic residues" evidence="1">
    <location>
        <begin position="38"/>
        <end position="51"/>
    </location>
</feature>
<feature type="region of interest" description="Disordered" evidence="1">
    <location>
        <begin position="400"/>
        <end position="422"/>
    </location>
</feature>
<feature type="compositionally biased region" description="Acidic residues" evidence="1">
    <location>
        <begin position="214"/>
        <end position="231"/>
    </location>
</feature>
<feature type="region of interest" description="Disordered" evidence="1">
    <location>
        <begin position="210"/>
        <end position="236"/>
    </location>
</feature>
<proteinExistence type="predicted"/>
<evidence type="ECO:0000313" key="2">
    <source>
        <dbReference type="EMBL" id="KAL2061929.1"/>
    </source>
</evidence>
<feature type="compositionally biased region" description="Low complexity" evidence="1">
    <location>
        <begin position="9"/>
        <end position="22"/>
    </location>
</feature>
<feature type="region of interest" description="Disordered" evidence="1">
    <location>
        <begin position="297"/>
        <end position="333"/>
    </location>
</feature>
<gene>
    <name evidence="2" type="ORF">VTL71DRAFT_7307</name>
</gene>
<reference evidence="2 3" key="1">
    <citation type="journal article" date="2024" name="Commun. Biol.">
        <title>Comparative genomic analysis of thermophilic fungi reveals convergent evolutionary adaptations and gene losses.</title>
        <authorList>
            <person name="Steindorff A.S."/>
            <person name="Aguilar-Pontes M.V."/>
            <person name="Robinson A.J."/>
            <person name="Andreopoulos B."/>
            <person name="LaButti K."/>
            <person name="Kuo A."/>
            <person name="Mondo S."/>
            <person name="Riley R."/>
            <person name="Otillar R."/>
            <person name="Haridas S."/>
            <person name="Lipzen A."/>
            <person name="Grimwood J."/>
            <person name="Schmutz J."/>
            <person name="Clum A."/>
            <person name="Reid I.D."/>
            <person name="Moisan M.C."/>
            <person name="Butler G."/>
            <person name="Nguyen T.T.M."/>
            <person name="Dewar K."/>
            <person name="Conant G."/>
            <person name="Drula E."/>
            <person name="Henrissat B."/>
            <person name="Hansel C."/>
            <person name="Singer S."/>
            <person name="Hutchinson M.I."/>
            <person name="de Vries R.P."/>
            <person name="Natvig D.O."/>
            <person name="Powell A.J."/>
            <person name="Tsang A."/>
            <person name="Grigoriev I.V."/>
        </authorList>
    </citation>
    <scope>NUCLEOTIDE SEQUENCE [LARGE SCALE GENOMIC DNA]</scope>
    <source>
        <strain evidence="2 3">CBS 494.80</strain>
    </source>
</reference>
<dbReference type="Proteomes" id="UP001595075">
    <property type="component" value="Unassembled WGS sequence"/>
</dbReference>
<name>A0ABR4BWB1_9HELO</name>
<dbReference type="Pfam" id="PF04090">
    <property type="entry name" value="Rrn11"/>
    <property type="match status" value="1"/>
</dbReference>
<feature type="region of interest" description="Disordered" evidence="1">
    <location>
        <begin position="90"/>
        <end position="137"/>
    </location>
</feature>
<dbReference type="PANTHER" id="PTHR28244">
    <property type="entry name" value="RNA POLYMERASE I-SPECIFIC TRANSCRIPTION INITIATION FACTOR RRN11"/>
    <property type="match status" value="1"/>
</dbReference>
<sequence length="494" mass="56453">MPLFALPLAPSSTTQTAQPQTSRVKFSNLPVRKRKRSRQIEESSDDEKSSLDGDVAPPAATNPLSLTPLEIAQYQLAGLDLDEEIPEVKGFPHRALPQDFGSRNKKGRGRGSNDVEDLDIDREAEGLKEDVEDEDETTLKRGPWLRNQHLSVLTTILHRCLGEGDIQRAGRAWAMLLRMQISGRGVDIRSNGYWEIGAGLLVRSLDKKRKYSYGDDDSDREEEAIPEEDTSTEMRWGSKEGLEQARNYYERLILEFPYNRQYQRSVSALDFWPAMVGCEIYGVQIEQKQGLRKIDLQEEKDDEDDGSGGESLDSDESEEEDLEEDVFEVNQRRKEKVRQKRAEKCWVTRDQVRQTALVASETIAAKMDEVMTIPPYSDSHNLMRLRGMLALYIGDLSVPAMPREQDEPDENEASASRGQRLGALDKNTERRFLYRQRVAEHEQGLSIRAKQRERAAKLFDRIIRDGGEDEDIRDFVLGMTELEENEPDDDEENI</sequence>
<comment type="caution">
    <text evidence="2">The sequence shown here is derived from an EMBL/GenBank/DDBJ whole genome shotgun (WGS) entry which is preliminary data.</text>
</comment>
<dbReference type="InterPro" id="IPR053029">
    <property type="entry name" value="RNA_pol_I-specific_init_factor"/>
</dbReference>
<evidence type="ECO:0000256" key="1">
    <source>
        <dbReference type="SAM" id="MobiDB-lite"/>
    </source>
</evidence>